<dbReference type="EMBL" id="AMQM01003878">
    <property type="status" value="NOT_ANNOTATED_CDS"/>
    <property type="molecule type" value="Genomic_DNA"/>
</dbReference>
<dbReference type="KEGG" id="hro:HELRODRAFT_191383"/>
<keyword evidence="3" id="KW-1185">Reference proteome</keyword>
<dbReference type="EMBL" id="KB096325">
    <property type="protein sequence ID" value="ESO05791.1"/>
    <property type="molecule type" value="Genomic_DNA"/>
</dbReference>
<name>T1FSY1_HELRO</name>
<sequence length="188" mass="21312">MMRNFAEKEEAVTWVMRHGLLASQMMCQCGSPMELGNHVSLDGFLWQCSNWRCKATKSIRHGSFYTKSRIPLTKCLLLTYYWSQGDVSQAAVAQITGLSTKNYTGLVQPFGLISGLHITTSWQLLLTVNHSISFVASNGVHTNGVENLWRCAKHKIKRMNGTCNDHMSSYLDEFLMKALELIHTYYPV</sequence>
<proteinExistence type="predicted"/>
<dbReference type="PANTHER" id="PTHR47163:SF2">
    <property type="entry name" value="SI:DKEY-17M8.2"/>
    <property type="match status" value="1"/>
</dbReference>
<reference evidence="2" key="3">
    <citation type="submission" date="2015-06" db="UniProtKB">
        <authorList>
            <consortium name="EnsemblMetazoa"/>
        </authorList>
    </citation>
    <scope>IDENTIFICATION</scope>
</reference>
<accession>T1FSY1</accession>
<reference evidence="1 3" key="2">
    <citation type="journal article" date="2013" name="Nature">
        <title>Insights into bilaterian evolution from three spiralian genomes.</title>
        <authorList>
            <person name="Simakov O."/>
            <person name="Marletaz F."/>
            <person name="Cho S.J."/>
            <person name="Edsinger-Gonzales E."/>
            <person name="Havlak P."/>
            <person name="Hellsten U."/>
            <person name="Kuo D.H."/>
            <person name="Larsson T."/>
            <person name="Lv J."/>
            <person name="Arendt D."/>
            <person name="Savage R."/>
            <person name="Osoegawa K."/>
            <person name="de Jong P."/>
            <person name="Grimwood J."/>
            <person name="Chapman J.A."/>
            <person name="Shapiro H."/>
            <person name="Aerts A."/>
            <person name="Otillar R.P."/>
            <person name="Terry A.Y."/>
            <person name="Boore J.L."/>
            <person name="Grigoriev I.V."/>
            <person name="Lindberg D.R."/>
            <person name="Seaver E.C."/>
            <person name="Weisblat D.A."/>
            <person name="Putnam N.H."/>
            <person name="Rokhsar D.S."/>
        </authorList>
    </citation>
    <scope>NUCLEOTIDE SEQUENCE</scope>
</reference>
<dbReference type="OrthoDB" id="424490at2759"/>
<evidence type="ECO:0000313" key="2">
    <source>
        <dbReference type="EnsemblMetazoa" id="HelroP191383"/>
    </source>
</evidence>
<reference evidence="3" key="1">
    <citation type="submission" date="2012-12" db="EMBL/GenBank/DDBJ databases">
        <authorList>
            <person name="Hellsten U."/>
            <person name="Grimwood J."/>
            <person name="Chapman J.A."/>
            <person name="Shapiro H."/>
            <person name="Aerts A."/>
            <person name="Otillar R.P."/>
            <person name="Terry A.Y."/>
            <person name="Boore J.L."/>
            <person name="Simakov O."/>
            <person name="Marletaz F."/>
            <person name="Cho S.-J."/>
            <person name="Edsinger-Gonzales E."/>
            <person name="Havlak P."/>
            <person name="Kuo D.-H."/>
            <person name="Larsson T."/>
            <person name="Lv J."/>
            <person name="Arendt D."/>
            <person name="Savage R."/>
            <person name="Osoegawa K."/>
            <person name="de Jong P."/>
            <person name="Lindberg D.R."/>
            <person name="Seaver E.C."/>
            <person name="Weisblat D.A."/>
            <person name="Putnam N.H."/>
            <person name="Grigoriev I.V."/>
            <person name="Rokhsar D.S."/>
        </authorList>
    </citation>
    <scope>NUCLEOTIDE SEQUENCE</scope>
</reference>
<evidence type="ECO:0000313" key="1">
    <source>
        <dbReference type="EMBL" id="ESO05791.1"/>
    </source>
</evidence>
<dbReference type="InParanoid" id="T1FSY1"/>
<dbReference type="RefSeq" id="XP_009016424.1">
    <property type="nucleotide sequence ID" value="XM_009018176.1"/>
</dbReference>
<dbReference type="EnsemblMetazoa" id="HelroT191383">
    <property type="protein sequence ID" value="HelroP191383"/>
    <property type="gene ID" value="HelroG191383"/>
</dbReference>
<dbReference type="OMA" id="WARNDEQ"/>
<dbReference type="HOGENOM" id="CLU_1505081_0_0_1"/>
<evidence type="ECO:0000313" key="3">
    <source>
        <dbReference type="Proteomes" id="UP000015101"/>
    </source>
</evidence>
<dbReference type="GeneID" id="20211928"/>
<dbReference type="PANTHER" id="PTHR47163">
    <property type="entry name" value="DDE_TNP_IS1595 DOMAIN-CONTAINING PROTEIN"/>
    <property type="match status" value="1"/>
</dbReference>
<protein>
    <submittedName>
        <fullName evidence="1 2">Uncharacterized protein</fullName>
    </submittedName>
</protein>
<organism evidence="2 3">
    <name type="scientific">Helobdella robusta</name>
    <name type="common">Californian leech</name>
    <dbReference type="NCBI Taxonomy" id="6412"/>
    <lineage>
        <taxon>Eukaryota</taxon>
        <taxon>Metazoa</taxon>
        <taxon>Spiralia</taxon>
        <taxon>Lophotrochozoa</taxon>
        <taxon>Annelida</taxon>
        <taxon>Clitellata</taxon>
        <taxon>Hirudinea</taxon>
        <taxon>Rhynchobdellida</taxon>
        <taxon>Glossiphoniidae</taxon>
        <taxon>Helobdella</taxon>
    </lineage>
</organism>
<gene>
    <name evidence="2" type="primary">20211928</name>
    <name evidence="1" type="ORF">HELRODRAFT_191383</name>
</gene>
<dbReference type="AlphaFoldDB" id="T1FSY1"/>
<dbReference type="InterPro" id="IPR053164">
    <property type="entry name" value="IS1016-like_transposase"/>
</dbReference>
<dbReference type="Proteomes" id="UP000015101">
    <property type="component" value="Unassembled WGS sequence"/>
</dbReference>
<dbReference type="CTD" id="20211928"/>